<keyword evidence="5 8" id="KW-0067">ATP-binding</keyword>
<keyword evidence="3" id="KW-0677">Repeat</keyword>
<evidence type="ECO:0000256" key="3">
    <source>
        <dbReference type="ARBA" id="ARBA00022737"/>
    </source>
</evidence>
<dbReference type="OrthoDB" id="8098327at2"/>
<evidence type="ECO:0000256" key="6">
    <source>
        <dbReference type="SAM" id="MobiDB-lite"/>
    </source>
</evidence>
<dbReference type="Pfam" id="PF00005">
    <property type="entry name" value="ABC_tran"/>
    <property type="match status" value="1"/>
</dbReference>
<organism evidence="8 9">
    <name type="scientific">Donghicola tyrosinivorans</name>
    <dbReference type="NCBI Taxonomy" id="1652492"/>
    <lineage>
        <taxon>Bacteria</taxon>
        <taxon>Pseudomonadati</taxon>
        <taxon>Pseudomonadota</taxon>
        <taxon>Alphaproteobacteria</taxon>
        <taxon>Rhodobacterales</taxon>
        <taxon>Roseobacteraceae</taxon>
        <taxon>Donghicola</taxon>
    </lineage>
</organism>
<dbReference type="PANTHER" id="PTHR43790:SF9">
    <property type="entry name" value="GALACTOFURANOSE TRANSPORTER ATP-BINDING PROTEIN YTFR"/>
    <property type="match status" value="1"/>
</dbReference>
<sequence>MTSLSSSTTLAERQSNPQRPLVTLRGIQKSFGPTHVLKGVNFTVRPGQIHALLGGNGAGKSTMIRVITGEIRANAGDLHLQASHGGDPKVAVVYQELALIPDLTVAENIALVHAPSGFALKRQAQAALIAEEALSLIDPHLARTALFRKAGDLSMHEGQIVEIARALSTGAEVLLLDEPTANLTAAETEQLFAVLKGLAKDKGIGIVFVSHRMKEIRQLCDVCTIIRDGKTAIDARPIGMLTDAAIIQEMGQPAHRAEAQIARNDGQPVVATLTGPTIQHPIQRGTILGLAGAPEGPAHVISSLIGHGRHRDWCMTGDGWGNAPTSPRDAVAQGIGFVSGDRATKGVLAQLPIIDNVLASRRVRERRLFVGQNERSECAGLMQALKVKAGSAWDRPGTLSGGNQQKLLVARWLGLPLKMVVFEEPTRGVDIGTKRDMYALIRQMAEEGTIVVWWSTENVELLELCHEILAFDTEGQPKGFLPADRFDEDALAELTGMAA</sequence>
<evidence type="ECO:0000259" key="7">
    <source>
        <dbReference type="PROSITE" id="PS50893"/>
    </source>
</evidence>
<keyword evidence="1" id="KW-0813">Transport</keyword>
<dbReference type="PANTHER" id="PTHR43790">
    <property type="entry name" value="CARBOHYDRATE TRANSPORT ATP-BINDING PROTEIN MG119-RELATED"/>
    <property type="match status" value="1"/>
</dbReference>
<gene>
    <name evidence="8" type="ORF">CLV74_11367</name>
</gene>
<dbReference type="InterPro" id="IPR003439">
    <property type="entry name" value="ABC_transporter-like_ATP-bd"/>
</dbReference>
<dbReference type="PROSITE" id="PS50893">
    <property type="entry name" value="ABC_TRANSPORTER_2"/>
    <property type="match status" value="1"/>
</dbReference>
<evidence type="ECO:0000256" key="1">
    <source>
        <dbReference type="ARBA" id="ARBA00022448"/>
    </source>
</evidence>
<dbReference type="EMBL" id="PVTQ01000013">
    <property type="protein sequence ID" value="PRY86092.1"/>
    <property type="molecule type" value="Genomic_DNA"/>
</dbReference>
<evidence type="ECO:0000256" key="4">
    <source>
        <dbReference type="ARBA" id="ARBA00022741"/>
    </source>
</evidence>
<evidence type="ECO:0000256" key="5">
    <source>
        <dbReference type="ARBA" id="ARBA00022840"/>
    </source>
</evidence>
<feature type="domain" description="ABC transporter" evidence="7">
    <location>
        <begin position="22"/>
        <end position="253"/>
    </location>
</feature>
<dbReference type="GO" id="GO:0016887">
    <property type="term" value="F:ATP hydrolysis activity"/>
    <property type="evidence" value="ECO:0007669"/>
    <property type="project" value="InterPro"/>
</dbReference>
<evidence type="ECO:0000313" key="8">
    <source>
        <dbReference type="EMBL" id="PRY86092.1"/>
    </source>
</evidence>
<keyword evidence="4" id="KW-0547">Nucleotide-binding</keyword>
<feature type="compositionally biased region" description="Polar residues" evidence="6">
    <location>
        <begin position="1"/>
        <end position="18"/>
    </location>
</feature>
<comment type="caution">
    <text evidence="8">The sequence shown here is derived from an EMBL/GenBank/DDBJ whole genome shotgun (WGS) entry which is preliminary data.</text>
</comment>
<dbReference type="PROSITE" id="PS00211">
    <property type="entry name" value="ABC_TRANSPORTER_1"/>
    <property type="match status" value="1"/>
</dbReference>
<dbReference type="InterPro" id="IPR017871">
    <property type="entry name" value="ABC_transporter-like_CS"/>
</dbReference>
<dbReference type="Proteomes" id="UP000238392">
    <property type="component" value="Unassembled WGS sequence"/>
</dbReference>
<feature type="region of interest" description="Disordered" evidence="6">
    <location>
        <begin position="1"/>
        <end position="21"/>
    </location>
</feature>
<dbReference type="CDD" id="cd03216">
    <property type="entry name" value="ABC_Carb_Monos_I"/>
    <property type="match status" value="1"/>
</dbReference>
<dbReference type="SUPFAM" id="SSF52540">
    <property type="entry name" value="P-loop containing nucleoside triphosphate hydrolases"/>
    <property type="match status" value="2"/>
</dbReference>
<dbReference type="GO" id="GO:0005524">
    <property type="term" value="F:ATP binding"/>
    <property type="evidence" value="ECO:0007669"/>
    <property type="project" value="UniProtKB-KW"/>
</dbReference>
<reference evidence="8 9" key="1">
    <citation type="submission" date="2018-03" db="EMBL/GenBank/DDBJ databases">
        <title>Genomic Encyclopedia of Archaeal and Bacterial Type Strains, Phase II (KMG-II): from individual species to whole genera.</title>
        <authorList>
            <person name="Goeker M."/>
        </authorList>
    </citation>
    <scope>NUCLEOTIDE SEQUENCE [LARGE SCALE GENOMIC DNA]</scope>
    <source>
        <strain evidence="8 9">DSM 100212</strain>
    </source>
</reference>
<proteinExistence type="predicted"/>
<dbReference type="Gene3D" id="3.40.50.300">
    <property type="entry name" value="P-loop containing nucleotide triphosphate hydrolases"/>
    <property type="match status" value="2"/>
</dbReference>
<keyword evidence="2" id="KW-0762">Sugar transport</keyword>
<accession>A0A2T0WHF7</accession>
<dbReference type="InterPro" id="IPR050107">
    <property type="entry name" value="ABC_carbohydrate_import_ATPase"/>
</dbReference>
<name>A0A2T0WHF7_9RHOB</name>
<protein>
    <submittedName>
        <fullName evidence="8">Ribose transport system ATP-binding protein</fullName>
    </submittedName>
</protein>
<dbReference type="InterPro" id="IPR027417">
    <property type="entry name" value="P-loop_NTPase"/>
</dbReference>
<evidence type="ECO:0000313" key="9">
    <source>
        <dbReference type="Proteomes" id="UP000238392"/>
    </source>
</evidence>
<evidence type="ECO:0000256" key="2">
    <source>
        <dbReference type="ARBA" id="ARBA00022597"/>
    </source>
</evidence>
<keyword evidence="9" id="KW-1185">Reference proteome</keyword>
<dbReference type="AlphaFoldDB" id="A0A2T0WHF7"/>